<evidence type="ECO:0000313" key="2">
    <source>
        <dbReference type="Proteomes" id="UP000499080"/>
    </source>
</evidence>
<dbReference type="EMBL" id="BGPR01000912">
    <property type="protein sequence ID" value="GBM39989.1"/>
    <property type="molecule type" value="Genomic_DNA"/>
</dbReference>
<accession>A0A4Y2FHY6</accession>
<proteinExistence type="predicted"/>
<gene>
    <name evidence="1" type="ORF">AVEN_142259_1</name>
</gene>
<comment type="caution">
    <text evidence="1">The sequence shown here is derived from an EMBL/GenBank/DDBJ whole genome shotgun (WGS) entry which is preliminary data.</text>
</comment>
<reference evidence="1 2" key="1">
    <citation type="journal article" date="2019" name="Sci. Rep.">
        <title>Orb-weaving spider Araneus ventricosus genome elucidates the spidroin gene catalogue.</title>
        <authorList>
            <person name="Kono N."/>
            <person name="Nakamura H."/>
            <person name="Ohtoshi R."/>
            <person name="Moran D.A.P."/>
            <person name="Shinohara A."/>
            <person name="Yoshida Y."/>
            <person name="Fujiwara M."/>
            <person name="Mori M."/>
            <person name="Tomita M."/>
            <person name="Arakawa K."/>
        </authorList>
    </citation>
    <scope>NUCLEOTIDE SEQUENCE [LARGE SCALE GENOMIC DNA]</scope>
</reference>
<protein>
    <submittedName>
        <fullName evidence="1">Uncharacterized protein</fullName>
    </submittedName>
</protein>
<name>A0A4Y2FHY6_ARAVE</name>
<dbReference type="AlphaFoldDB" id="A0A4Y2FHY6"/>
<dbReference type="Proteomes" id="UP000499080">
    <property type="component" value="Unassembled WGS sequence"/>
</dbReference>
<evidence type="ECO:0000313" key="1">
    <source>
        <dbReference type="EMBL" id="GBM39989.1"/>
    </source>
</evidence>
<organism evidence="1 2">
    <name type="scientific">Araneus ventricosus</name>
    <name type="common">Orbweaver spider</name>
    <name type="synonym">Epeira ventricosa</name>
    <dbReference type="NCBI Taxonomy" id="182803"/>
    <lineage>
        <taxon>Eukaryota</taxon>
        <taxon>Metazoa</taxon>
        <taxon>Ecdysozoa</taxon>
        <taxon>Arthropoda</taxon>
        <taxon>Chelicerata</taxon>
        <taxon>Arachnida</taxon>
        <taxon>Araneae</taxon>
        <taxon>Araneomorphae</taxon>
        <taxon>Entelegynae</taxon>
        <taxon>Araneoidea</taxon>
        <taxon>Araneidae</taxon>
        <taxon>Araneus</taxon>
    </lineage>
</organism>
<sequence>MKAEQLLAVTRKLLSPAAATAGKRYAYWCKDAHPRIPIVLFGFYRLLGDGGIVHHRSSFVLAGNGGIKNLNGSRAFSHCSTTNYEELV</sequence>
<keyword evidence="2" id="KW-1185">Reference proteome</keyword>